<keyword evidence="6 7" id="KW-0472">Membrane</keyword>
<keyword evidence="5 7" id="KW-1133">Transmembrane helix</keyword>
<sequence>MAGGVFVSEGILKFVFPNLGVGRFATLGFPLPNATASFVAGLEIVGGALLIAGLVTRLVAIPFVIEMVVAVLSTKVTLLLGTSPLPLPPAPPVVGLWAVLHESRSDYAQLLTSLFLVIVGPGQWSLDARWRRLRERIAIRRGRFPPDARAA</sequence>
<accession>A0ABN6MVJ6</accession>
<reference evidence="9" key="1">
    <citation type="journal article" date="2022" name="Int. J. Syst. Evol. Microbiol.">
        <title>Anaeromyxobacter oryzae sp. nov., Anaeromyxobacter diazotrophicus sp. nov. and Anaeromyxobacter paludicola sp. nov., isolated from paddy soils.</title>
        <authorList>
            <person name="Itoh H."/>
            <person name="Xu Z."/>
            <person name="Mise K."/>
            <person name="Masuda Y."/>
            <person name="Ushijima N."/>
            <person name="Hayakawa C."/>
            <person name="Shiratori Y."/>
            <person name="Senoo K."/>
        </authorList>
    </citation>
    <scope>NUCLEOTIDE SEQUENCE [LARGE SCALE GENOMIC DNA]</scope>
    <source>
        <strain evidence="9">Red232</strain>
    </source>
</reference>
<dbReference type="PANTHER" id="PTHR33452">
    <property type="entry name" value="OXIDOREDUCTASE CATD-RELATED"/>
    <property type="match status" value="1"/>
</dbReference>
<protein>
    <recommendedName>
        <fullName evidence="10">DoxX family protein</fullName>
    </recommendedName>
</protein>
<comment type="subcellular location">
    <subcellularLocation>
        <location evidence="1">Cell membrane</location>
        <topology evidence="1">Multi-pass membrane protein</topology>
    </subcellularLocation>
</comment>
<evidence type="ECO:0000256" key="7">
    <source>
        <dbReference type="SAM" id="Phobius"/>
    </source>
</evidence>
<evidence type="ECO:0000313" key="9">
    <source>
        <dbReference type="Proteomes" id="UP001162891"/>
    </source>
</evidence>
<evidence type="ECO:0008006" key="10">
    <source>
        <dbReference type="Google" id="ProtNLM"/>
    </source>
</evidence>
<evidence type="ECO:0000256" key="4">
    <source>
        <dbReference type="ARBA" id="ARBA00022692"/>
    </source>
</evidence>
<keyword evidence="9" id="KW-1185">Reference proteome</keyword>
<dbReference type="PANTHER" id="PTHR33452:SF1">
    <property type="entry name" value="INNER MEMBRANE PROTEIN YPHA-RELATED"/>
    <property type="match status" value="1"/>
</dbReference>
<evidence type="ECO:0000313" key="8">
    <source>
        <dbReference type="EMBL" id="BDG05007.1"/>
    </source>
</evidence>
<dbReference type="InterPro" id="IPR032808">
    <property type="entry name" value="DoxX"/>
</dbReference>
<feature type="transmembrane region" description="Helical" evidence="7">
    <location>
        <begin position="107"/>
        <end position="126"/>
    </location>
</feature>
<proteinExistence type="inferred from homology"/>
<name>A0ABN6MVJ6_9BACT</name>
<organism evidence="8 9">
    <name type="scientific">Anaeromyxobacter oryzae</name>
    <dbReference type="NCBI Taxonomy" id="2918170"/>
    <lineage>
        <taxon>Bacteria</taxon>
        <taxon>Pseudomonadati</taxon>
        <taxon>Myxococcota</taxon>
        <taxon>Myxococcia</taxon>
        <taxon>Myxococcales</taxon>
        <taxon>Cystobacterineae</taxon>
        <taxon>Anaeromyxobacteraceae</taxon>
        <taxon>Anaeromyxobacter</taxon>
    </lineage>
</organism>
<feature type="transmembrane region" description="Helical" evidence="7">
    <location>
        <begin position="34"/>
        <end position="55"/>
    </location>
</feature>
<evidence type="ECO:0000256" key="5">
    <source>
        <dbReference type="ARBA" id="ARBA00022989"/>
    </source>
</evidence>
<evidence type="ECO:0000256" key="2">
    <source>
        <dbReference type="ARBA" id="ARBA00006679"/>
    </source>
</evidence>
<dbReference type="Pfam" id="PF07681">
    <property type="entry name" value="DoxX"/>
    <property type="match status" value="1"/>
</dbReference>
<gene>
    <name evidence="8" type="ORF">AMOR_40030</name>
</gene>
<evidence type="ECO:0000256" key="6">
    <source>
        <dbReference type="ARBA" id="ARBA00023136"/>
    </source>
</evidence>
<keyword evidence="4 7" id="KW-0812">Transmembrane</keyword>
<dbReference type="Proteomes" id="UP001162891">
    <property type="component" value="Chromosome"/>
</dbReference>
<evidence type="ECO:0000256" key="1">
    <source>
        <dbReference type="ARBA" id="ARBA00004651"/>
    </source>
</evidence>
<feature type="transmembrane region" description="Helical" evidence="7">
    <location>
        <begin position="67"/>
        <end position="87"/>
    </location>
</feature>
<comment type="similarity">
    <text evidence="2">Belongs to the DoxX family.</text>
</comment>
<dbReference type="EMBL" id="AP025591">
    <property type="protein sequence ID" value="BDG05007.1"/>
    <property type="molecule type" value="Genomic_DNA"/>
</dbReference>
<evidence type="ECO:0000256" key="3">
    <source>
        <dbReference type="ARBA" id="ARBA00022475"/>
    </source>
</evidence>
<keyword evidence="3" id="KW-1003">Cell membrane</keyword>
<dbReference type="InterPro" id="IPR051907">
    <property type="entry name" value="DoxX-like_oxidoreductase"/>
</dbReference>